<feature type="transmembrane region" description="Helical" evidence="6">
    <location>
        <begin position="462"/>
        <end position="481"/>
    </location>
</feature>
<dbReference type="KEGG" id="aqt:FN924_11010"/>
<dbReference type="InterPro" id="IPR001279">
    <property type="entry name" value="Metallo-B-lactamas"/>
</dbReference>
<evidence type="ECO:0000256" key="5">
    <source>
        <dbReference type="ARBA" id="ARBA00023136"/>
    </source>
</evidence>
<dbReference type="GO" id="GO:0030420">
    <property type="term" value="P:establishment of competence for transformation"/>
    <property type="evidence" value="ECO:0007669"/>
    <property type="project" value="InterPro"/>
</dbReference>
<evidence type="ECO:0000256" key="1">
    <source>
        <dbReference type="ARBA" id="ARBA00004651"/>
    </source>
</evidence>
<sequence>MAASISATFHRYDVLGMFLLWMAWVSYKNSYLRFYLWICMLLSLGLFSWMNSSSITPQSSVNSSHTTIHGEIISIKERNDSMYSFVIEEDRLRTLVTIFNENQKVKSARLVTIKHGAFCKIKGKKEIPERSRNPGQFDYQRYLQQDGISFQLTNPSYLECKGASFYENIYTLRERAILYTERYSSFTASWLQALLLGNDDALPDDTVELFRRWGLSHLLAISGLHVGLLIGMIYFFLIKICQITKEHTQVCLLLLLPIYACIAGAEPSIIRASCMAIFVILLQRFQVKLPTSDVLSIVFVFLIMFNPSIIRNVGFQFSFLVTFAILLSLKWLKSASTVVIILRISLVAQLSVLPLQAFHFYSFNPLSILLNTFVVPYFSFIVMPFVVLLFILSVIAPWIGNILQYLFVKLHGSFLDWLDIMDSVAYFPWVTGKLSVVFVVLLFCSVLLMMKAQLMNQYKRSFYGGCLLVLLLTIHSIIPYVSPKGSVTMLDIGQGDCFVIELPYRKGVILIDAAGKRTVKDEWSDTTYRQVIMPFLHYKGIQSIDAIILSHNDLDHVGSVPFLVEHFNVKSIWTSPYFKPQSSLKNGLQIQKIQVQHVKKGEVFVIQGQSFYTLHPKQNHGEKNRNSLVLFLKLGGLEWLFTGDIGVEEEKMILKEYPKLQTDVLKVAHHGSQTSTSEQWIKQIKPKKAMVSVGKDNRYGHPSRDVIELLNKYDIPILRTDLNGAITYEFVKEKGTFFKHLP</sequence>
<evidence type="ECO:0000313" key="9">
    <source>
        <dbReference type="Proteomes" id="UP000315215"/>
    </source>
</evidence>
<keyword evidence="2" id="KW-1003">Cell membrane</keyword>
<feature type="transmembrane region" description="Helical" evidence="6">
    <location>
        <begin position="289"/>
        <end position="306"/>
    </location>
</feature>
<dbReference type="InterPro" id="IPR004477">
    <property type="entry name" value="ComEC_N"/>
</dbReference>
<dbReference type="SMART" id="SM00849">
    <property type="entry name" value="Lactamase_B"/>
    <property type="match status" value="1"/>
</dbReference>
<organism evidence="8 9">
    <name type="scientific">Radiobacillus deserti</name>
    <dbReference type="NCBI Taxonomy" id="2594883"/>
    <lineage>
        <taxon>Bacteria</taxon>
        <taxon>Bacillati</taxon>
        <taxon>Bacillota</taxon>
        <taxon>Bacilli</taxon>
        <taxon>Bacillales</taxon>
        <taxon>Bacillaceae</taxon>
        <taxon>Radiobacillus</taxon>
    </lineage>
</organism>
<feature type="transmembrane region" description="Helical" evidence="6">
    <location>
        <begin position="313"/>
        <end position="332"/>
    </location>
</feature>
<name>A0A516KH25_9BACI</name>
<keyword evidence="9" id="KW-1185">Reference proteome</keyword>
<comment type="subcellular location">
    <subcellularLocation>
        <location evidence="1">Cell membrane</location>
        <topology evidence="1">Multi-pass membrane protein</topology>
    </subcellularLocation>
</comment>
<dbReference type="InterPro" id="IPR052159">
    <property type="entry name" value="Competence_DNA_uptake"/>
</dbReference>
<keyword evidence="4 6" id="KW-1133">Transmembrane helix</keyword>
<dbReference type="InterPro" id="IPR004797">
    <property type="entry name" value="Competence_ComEC/Rec2"/>
</dbReference>
<dbReference type="Pfam" id="PF00753">
    <property type="entry name" value="Lactamase_B"/>
    <property type="match status" value="1"/>
</dbReference>
<dbReference type="InterPro" id="IPR035681">
    <property type="entry name" value="ComA-like_MBL"/>
</dbReference>
<keyword evidence="5 6" id="KW-0472">Membrane</keyword>
<dbReference type="SUPFAM" id="SSF56281">
    <property type="entry name" value="Metallo-hydrolase/oxidoreductase"/>
    <property type="match status" value="1"/>
</dbReference>
<dbReference type="OrthoDB" id="9761531at2"/>
<feature type="domain" description="Metallo-beta-lactamase" evidence="7">
    <location>
        <begin position="494"/>
        <end position="695"/>
    </location>
</feature>
<proteinExistence type="predicted"/>
<dbReference type="Gene3D" id="3.60.15.10">
    <property type="entry name" value="Ribonuclease Z/Hydroxyacylglutathione hydrolase-like"/>
    <property type="match status" value="1"/>
</dbReference>
<reference evidence="8 9" key="1">
    <citation type="submission" date="2019-07" db="EMBL/GenBank/DDBJ databases">
        <authorList>
            <person name="Li J."/>
        </authorList>
    </citation>
    <scope>NUCLEOTIDE SEQUENCE [LARGE SCALE GENOMIC DNA]</scope>
    <source>
        <strain evidence="8 9">TKL69</strain>
    </source>
</reference>
<evidence type="ECO:0000256" key="6">
    <source>
        <dbReference type="SAM" id="Phobius"/>
    </source>
</evidence>
<feature type="transmembrane region" description="Helical" evidence="6">
    <location>
        <begin position="34"/>
        <end position="50"/>
    </location>
</feature>
<keyword evidence="3 6" id="KW-0812">Transmembrane</keyword>
<dbReference type="PANTHER" id="PTHR30619">
    <property type="entry name" value="DNA INTERNALIZATION/COMPETENCE PROTEIN COMEC/REC2"/>
    <property type="match status" value="1"/>
</dbReference>
<dbReference type="PANTHER" id="PTHR30619:SF1">
    <property type="entry name" value="RECOMBINATION PROTEIN 2"/>
    <property type="match status" value="1"/>
</dbReference>
<dbReference type="NCBIfam" id="TIGR00360">
    <property type="entry name" value="ComEC_N-term"/>
    <property type="match status" value="1"/>
</dbReference>
<protein>
    <submittedName>
        <fullName evidence="8">DNA internalization-related competence protein ComEC/Rec2</fullName>
    </submittedName>
</protein>
<evidence type="ECO:0000313" key="8">
    <source>
        <dbReference type="EMBL" id="QDP40666.1"/>
    </source>
</evidence>
<evidence type="ECO:0000259" key="7">
    <source>
        <dbReference type="SMART" id="SM00849"/>
    </source>
</evidence>
<evidence type="ECO:0000256" key="2">
    <source>
        <dbReference type="ARBA" id="ARBA00022475"/>
    </source>
</evidence>
<dbReference type="InterPro" id="IPR036866">
    <property type="entry name" value="RibonucZ/Hydroxyglut_hydro"/>
</dbReference>
<dbReference type="Pfam" id="PF03772">
    <property type="entry name" value="Competence"/>
    <property type="match status" value="1"/>
</dbReference>
<evidence type="ECO:0000256" key="4">
    <source>
        <dbReference type="ARBA" id="ARBA00022989"/>
    </source>
</evidence>
<dbReference type="Pfam" id="PF13567">
    <property type="entry name" value="DUF4131"/>
    <property type="match status" value="1"/>
</dbReference>
<dbReference type="EMBL" id="CP041666">
    <property type="protein sequence ID" value="QDP40666.1"/>
    <property type="molecule type" value="Genomic_DNA"/>
</dbReference>
<dbReference type="AlphaFoldDB" id="A0A516KH25"/>
<dbReference type="NCBIfam" id="TIGR00361">
    <property type="entry name" value="ComEC_Rec2"/>
    <property type="match status" value="1"/>
</dbReference>
<feature type="transmembrane region" description="Helical" evidence="6">
    <location>
        <begin position="215"/>
        <end position="238"/>
    </location>
</feature>
<feature type="transmembrane region" description="Helical" evidence="6">
    <location>
        <begin position="426"/>
        <end position="450"/>
    </location>
</feature>
<dbReference type="CDD" id="cd07731">
    <property type="entry name" value="ComA-like_MBL-fold"/>
    <property type="match status" value="1"/>
</dbReference>
<dbReference type="Proteomes" id="UP000315215">
    <property type="component" value="Chromosome"/>
</dbReference>
<feature type="transmembrane region" description="Helical" evidence="6">
    <location>
        <begin position="250"/>
        <end position="283"/>
    </location>
</feature>
<feature type="transmembrane region" description="Helical" evidence="6">
    <location>
        <begin position="373"/>
        <end position="406"/>
    </location>
</feature>
<accession>A0A516KH25</accession>
<dbReference type="InterPro" id="IPR025405">
    <property type="entry name" value="DUF4131"/>
</dbReference>
<gene>
    <name evidence="8" type="ORF">FN924_11010</name>
</gene>
<dbReference type="GO" id="GO:0005886">
    <property type="term" value="C:plasma membrane"/>
    <property type="evidence" value="ECO:0007669"/>
    <property type="project" value="UniProtKB-SubCell"/>
</dbReference>
<evidence type="ECO:0000256" key="3">
    <source>
        <dbReference type="ARBA" id="ARBA00022692"/>
    </source>
</evidence>